<dbReference type="EMBL" id="DACSUM010000076">
    <property type="protein sequence ID" value="HAT3584859.1"/>
    <property type="molecule type" value="Genomic_DNA"/>
</dbReference>
<reference evidence="1" key="2">
    <citation type="submission" date="2020-10" db="EMBL/GenBank/DDBJ databases">
        <authorList>
            <consortium name="NCBI Pathogen Detection Project"/>
        </authorList>
    </citation>
    <scope>NUCLEOTIDE SEQUENCE</scope>
    <source>
        <strain evidence="1">CAVp300</strain>
    </source>
</reference>
<evidence type="ECO:0000313" key="2">
    <source>
        <dbReference type="Proteomes" id="UP000867740"/>
    </source>
</evidence>
<dbReference type="AlphaFoldDB" id="A0A9P3WI75"/>
<dbReference type="RefSeq" id="WP_047371026.1">
    <property type="nucleotide sequence ID" value="NZ_CABMNU010000005.1"/>
</dbReference>
<sequence>MTANKNNLIETRRRRLVQAKLDSVMRRTGGNIQMAKLDNGALFPVELSEEVLTKALIKLFEQMIYDTHRRAEAESIISGHYADCIGRSKLTPDAVYFMDALIETLAEEAMKKRRLQNAC</sequence>
<accession>A0A9P3WI75</accession>
<evidence type="ECO:0000313" key="1">
    <source>
        <dbReference type="EMBL" id="HAT3584859.1"/>
    </source>
</evidence>
<organism evidence="1 2">
    <name type="scientific">Kluyvera intermedia</name>
    <name type="common">Enterobacter intermedius</name>
    <dbReference type="NCBI Taxonomy" id="61648"/>
    <lineage>
        <taxon>Bacteria</taxon>
        <taxon>Pseudomonadati</taxon>
        <taxon>Pseudomonadota</taxon>
        <taxon>Gammaproteobacteria</taxon>
        <taxon>Enterobacterales</taxon>
        <taxon>Enterobacteriaceae</taxon>
        <taxon>Kluyvera</taxon>
    </lineage>
</organism>
<protein>
    <submittedName>
        <fullName evidence="1">Uncharacterized protein</fullName>
    </submittedName>
</protein>
<proteinExistence type="predicted"/>
<gene>
    <name evidence="1" type="ORF">I8531_005265</name>
</gene>
<dbReference type="Proteomes" id="UP000867740">
    <property type="component" value="Unassembled WGS sequence"/>
</dbReference>
<comment type="caution">
    <text evidence="1">The sequence shown here is derived from an EMBL/GenBank/DDBJ whole genome shotgun (WGS) entry which is preliminary data.</text>
</comment>
<name>A0A9P3WI75_KLUIN</name>
<reference evidence="1" key="1">
    <citation type="journal article" date="2018" name="Genome Biol.">
        <title>SKESA: strategic k-mer extension for scrupulous assemblies.</title>
        <authorList>
            <person name="Souvorov A."/>
            <person name="Agarwala R."/>
            <person name="Lipman D.J."/>
        </authorList>
    </citation>
    <scope>NUCLEOTIDE SEQUENCE</scope>
    <source>
        <strain evidence="1">CAVp300</strain>
    </source>
</reference>